<accession>A0A401TPF1</accession>
<feature type="non-terminal residue" evidence="2">
    <location>
        <position position="146"/>
    </location>
</feature>
<dbReference type="STRING" id="137246.A0A401TPF1"/>
<dbReference type="Proteomes" id="UP000287033">
    <property type="component" value="Unassembled WGS sequence"/>
</dbReference>
<evidence type="ECO:0000259" key="1">
    <source>
        <dbReference type="PROSITE" id="PS51233"/>
    </source>
</evidence>
<dbReference type="PROSITE" id="PS51233">
    <property type="entry name" value="VWFD"/>
    <property type="match status" value="1"/>
</dbReference>
<dbReference type="PANTHER" id="PTHR46160:SF9">
    <property type="entry name" value="PROTEIN PRY2-RELATED"/>
    <property type="match status" value="1"/>
</dbReference>
<dbReference type="Pfam" id="PF00094">
    <property type="entry name" value="VWD"/>
    <property type="match status" value="1"/>
</dbReference>
<dbReference type="OrthoDB" id="6262482at2759"/>
<protein>
    <recommendedName>
        <fullName evidence="1">VWFD domain-containing protein</fullName>
    </recommendedName>
</protein>
<keyword evidence="3" id="KW-1185">Reference proteome</keyword>
<evidence type="ECO:0000313" key="2">
    <source>
        <dbReference type="EMBL" id="GCC44468.1"/>
    </source>
</evidence>
<proteinExistence type="predicted"/>
<comment type="caution">
    <text evidence="2">The sequence shown here is derived from an EMBL/GenBank/DDBJ whole genome shotgun (WGS) entry which is preliminary data.</text>
</comment>
<gene>
    <name evidence="2" type="ORF">chiPu_0028441</name>
</gene>
<dbReference type="InterPro" id="IPR052749">
    <property type="entry name" value="Alpha-tectorin"/>
</dbReference>
<sequence>MVRVPRLYSGKLFGLCGNYDADVEQEFSTPSGALAPTPVEFGRSWRLGEVNANCWDDCHGPCSACEARDQAWERGNASCGLLAQAGGPFHECHSTFEPQHFVRGCAHDLCRSQGLHRFLCQAMKAYAELCQREGLRIHEWRSLVKC</sequence>
<dbReference type="PANTHER" id="PTHR46160">
    <property type="entry name" value="ALPHA-TECTORIN-RELATED"/>
    <property type="match status" value="1"/>
</dbReference>
<dbReference type="EMBL" id="BEZZ01131634">
    <property type="protein sequence ID" value="GCC44468.1"/>
    <property type="molecule type" value="Genomic_DNA"/>
</dbReference>
<dbReference type="SMART" id="SM00832">
    <property type="entry name" value="C8"/>
    <property type="match status" value="1"/>
</dbReference>
<name>A0A401TPF1_CHIPU</name>
<dbReference type="OMA" id="FHECHST"/>
<evidence type="ECO:0000313" key="3">
    <source>
        <dbReference type="Proteomes" id="UP000287033"/>
    </source>
</evidence>
<organism evidence="2 3">
    <name type="scientific">Chiloscyllium punctatum</name>
    <name type="common">Brownbanded bambooshark</name>
    <name type="synonym">Hemiscyllium punctatum</name>
    <dbReference type="NCBI Taxonomy" id="137246"/>
    <lineage>
        <taxon>Eukaryota</taxon>
        <taxon>Metazoa</taxon>
        <taxon>Chordata</taxon>
        <taxon>Craniata</taxon>
        <taxon>Vertebrata</taxon>
        <taxon>Chondrichthyes</taxon>
        <taxon>Elasmobranchii</taxon>
        <taxon>Galeomorphii</taxon>
        <taxon>Galeoidea</taxon>
        <taxon>Orectolobiformes</taxon>
        <taxon>Hemiscylliidae</taxon>
        <taxon>Chiloscyllium</taxon>
    </lineage>
</organism>
<dbReference type="InterPro" id="IPR001846">
    <property type="entry name" value="VWF_type-D"/>
</dbReference>
<reference evidence="2 3" key="1">
    <citation type="journal article" date="2018" name="Nat. Ecol. Evol.">
        <title>Shark genomes provide insights into elasmobranch evolution and the origin of vertebrates.</title>
        <authorList>
            <person name="Hara Y"/>
            <person name="Yamaguchi K"/>
            <person name="Onimaru K"/>
            <person name="Kadota M"/>
            <person name="Koyanagi M"/>
            <person name="Keeley SD"/>
            <person name="Tatsumi K"/>
            <person name="Tanaka K"/>
            <person name="Motone F"/>
            <person name="Kageyama Y"/>
            <person name="Nozu R"/>
            <person name="Adachi N"/>
            <person name="Nishimura O"/>
            <person name="Nakagawa R"/>
            <person name="Tanegashima C"/>
            <person name="Kiyatake I"/>
            <person name="Matsumoto R"/>
            <person name="Murakumo K"/>
            <person name="Nishida K"/>
            <person name="Terakita A"/>
            <person name="Kuratani S"/>
            <person name="Sato K"/>
            <person name="Hyodo S Kuraku.S."/>
        </authorList>
    </citation>
    <scope>NUCLEOTIDE SEQUENCE [LARGE SCALE GENOMIC DNA]</scope>
</reference>
<dbReference type="AlphaFoldDB" id="A0A401TPF1"/>
<dbReference type="Pfam" id="PF08742">
    <property type="entry name" value="C8"/>
    <property type="match status" value="1"/>
</dbReference>
<dbReference type="InterPro" id="IPR014853">
    <property type="entry name" value="VWF/SSPO/ZAN-like_Cys-rich_dom"/>
</dbReference>
<feature type="domain" description="VWFD" evidence="1">
    <location>
        <begin position="1"/>
        <end position="55"/>
    </location>
</feature>